<dbReference type="SUPFAM" id="SSF52540">
    <property type="entry name" value="P-loop containing nucleoside triphosphate hydrolases"/>
    <property type="match status" value="1"/>
</dbReference>
<evidence type="ECO:0000256" key="2">
    <source>
        <dbReference type="ARBA" id="ARBA00022519"/>
    </source>
</evidence>
<dbReference type="PANTHER" id="PTHR43875">
    <property type="entry name" value="MALTODEXTRIN IMPORT ATP-BINDING PROTEIN MSMX"/>
    <property type="match status" value="1"/>
</dbReference>
<reference evidence="3" key="1">
    <citation type="journal article" date="2020" name="Science">
        <title>Unexpected conservation and global transmission of agrobacterial virulence plasmids.</title>
        <authorList>
            <person name="Weisberg A.J."/>
            <person name="Davis E.W. 2nd"/>
            <person name="Tabima J."/>
            <person name="Belcher M.S."/>
            <person name="Miller M."/>
            <person name="Kuo C.H."/>
            <person name="Loper J.E."/>
            <person name="Grunwald N.J."/>
            <person name="Putnam M.L."/>
            <person name="Chang J.H."/>
        </authorList>
    </citation>
    <scope>NUCLEOTIDE SEQUENCE</scope>
    <source>
        <strain evidence="3">17-1853-1a</strain>
    </source>
</reference>
<organism evidence="3 4">
    <name type="scientific">Agrobacterium tumefaciens</name>
    <dbReference type="NCBI Taxonomy" id="358"/>
    <lineage>
        <taxon>Bacteria</taxon>
        <taxon>Pseudomonadati</taxon>
        <taxon>Pseudomonadota</taxon>
        <taxon>Alphaproteobacteria</taxon>
        <taxon>Hyphomicrobiales</taxon>
        <taxon>Rhizobiaceae</taxon>
        <taxon>Rhizobium/Agrobacterium group</taxon>
        <taxon>Agrobacterium</taxon>
        <taxon>Agrobacterium tumefaciens complex</taxon>
    </lineage>
</organism>
<proteinExistence type="predicted"/>
<dbReference type="EMBL" id="JAAMAY010000024">
    <property type="protein sequence ID" value="NTC29271.1"/>
    <property type="molecule type" value="Genomic_DNA"/>
</dbReference>
<dbReference type="Gene3D" id="3.40.50.300">
    <property type="entry name" value="P-loop containing nucleotide triphosphate hydrolases"/>
    <property type="match status" value="1"/>
</dbReference>
<dbReference type="AlphaFoldDB" id="A0AA44F5Y4"/>
<protein>
    <submittedName>
        <fullName evidence="3">Uncharacterized protein</fullName>
    </submittedName>
</protein>
<keyword evidence="2" id="KW-0472">Membrane</keyword>
<comment type="caution">
    <text evidence="3">The sequence shown here is derived from an EMBL/GenBank/DDBJ whole genome shotgun (WGS) entry which is preliminary data.</text>
</comment>
<dbReference type="RefSeq" id="WP_174019190.1">
    <property type="nucleotide sequence ID" value="NZ_CP123840.1"/>
</dbReference>
<keyword evidence="2" id="KW-0997">Cell inner membrane</keyword>
<dbReference type="InterPro" id="IPR047641">
    <property type="entry name" value="ABC_transpr_MalK/UgpC-like"/>
</dbReference>
<name>A0AA44F5Y4_AGRTU</name>
<dbReference type="Proteomes" id="UP000702952">
    <property type="component" value="Unassembled WGS sequence"/>
</dbReference>
<evidence type="ECO:0000313" key="3">
    <source>
        <dbReference type="EMBL" id="NTC29271.1"/>
    </source>
</evidence>
<dbReference type="GO" id="GO:0016887">
    <property type="term" value="F:ATP hydrolysis activity"/>
    <property type="evidence" value="ECO:0007669"/>
    <property type="project" value="InterPro"/>
</dbReference>
<evidence type="ECO:0000313" key="4">
    <source>
        <dbReference type="Proteomes" id="UP000702952"/>
    </source>
</evidence>
<sequence>MKIRCQSTPNITPVEPSVRGCAMVFQNYALYPHMTVRENMAYPLTIAHVPKAERDRHVEEMAAILRLANI</sequence>
<dbReference type="InterPro" id="IPR027417">
    <property type="entry name" value="P-loop_NTPase"/>
</dbReference>
<keyword evidence="2" id="KW-1003">Cell membrane</keyword>
<comment type="subcellular location">
    <subcellularLocation>
        <location evidence="1">Cell inner membrane</location>
        <topology evidence="1">Peripheral membrane protein</topology>
    </subcellularLocation>
</comment>
<gene>
    <name evidence="3" type="ORF">G6M46_14035</name>
</gene>
<accession>A0AA44F5Y4</accession>
<dbReference type="GO" id="GO:0055052">
    <property type="term" value="C:ATP-binding cassette (ABC) transporter complex, substrate-binding subunit-containing"/>
    <property type="evidence" value="ECO:0007669"/>
    <property type="project" value="TreeGrafter"/>
</dbReference>
<evidence type="ECO:0000256" key="1">
    <source>
        <dbReference type="ARBA" id="ARBA00004417"/>
    </source>
</evidence>
<dbReference type="PANTHER" id="PTHR43875:SF1">
    <property type="entry name" value="OSMOPROTECTIVE COMPOUNDS UPTAKE ATP-BINDING PROTEIN GGTA"/>
    <property type="match status" value="1"/>
</dbReference>